<dbReference type="Gene3D" id="3.90.210.10">
    <property type="entry name" value="Heat-Labile Enterotoxin, subunit A"/>
    <property type="match status" value="1"/>
</dbReference>
<protein>
    <recommendedName>
        <fullName evidence="3">Pierisin-like domain-containing protein</fullName>
    </recommendedName>
</protein>
<dbReference type="InterPro" id="IPR054695">
    <property type="entry name" value="Pierisin-like_dom"/>
</dbReference>
<comment type="caution">
    <text evidence="4">The sequence shown here is derived from an EMBL/GenBank/DDBJ whole genome shotgun (WGS) entry which is preliminary data.</text>
</comment>
<dbReference type="RefSeq" id="XP_040661371.1">
    <property type="nucleotide sequence ID" value="XM_040800488.1"/>
</dbReference>
<gene>
    <name evidence="4" type="ORF">DCS_03164</name>
</gene>
<keyword evidence="2" id="KW-0732">Signal</keyword>
<dbReference type="Proteomes" id="UP000076580">
    <property type="component" value="Chromosome 01"/>
</dbReference>
<dbReference type="InParanoid" id="A0A151GY27"/>
<accession>A0A151GY27</accession>
<sequence>MRLSTTLLLASALCAHATPTATRAGPRLAPSKVRRGQMPDGTRVALPATQVANFGDPNTAGVFLRGEDRNPAHVFELGFAPRGDDANLQHHLSFAGNSAYVSVTRSRRTARNYAFGRRGGSGEGSVGFVYVIYPDRMPDGYWIPHIYPADRAVHLNWEFAVAGAIPPSAIHGAFAFRPDEPDPFSYVVNPNYEPGRAGAYDPSLDFSMRQAHSILFVGCAAMVLGSHARLPRSVPEIGADAGGHHDAHDAGTTRRAPYFPAPSSRNDADDTSSAAVAVSKPYRREEGSNGRCDAVVGAWVANHGLACEHAAGQGACKLRVVTAEDSKDRFDHLNVRLELSDDWWAGAYGRIGIHFGRPSANVTLFRSPDGGSFAQMNVNLTRIFGTDRPSLRSLGRVVITQHLHGSQFNDQFEIRGILLRAHHVESGLHLEVAKYRAVETWSTKIELPRTRGRKGDGPRSPSYGGEAWSGEVKLEDWHVANAAIAKAGTVHEEM</sequence>
<dbReference type="EMBL" id="LAYC01000001">
    <property type="protein sequence ID" value="KYK62019.1"/>
    <property type="molecule type" value="Genomic_DNA"/>
</dbReference>
<name>A0A151GY27_DRECN</name>
<feature type="chain" id="PRO_5007581143" description="Pierisin-like domain-containing protein" evidence="2">
    <location>
        <begin position="18"/>
        <end position="494"/>
    </location>
</feature>
<feature type="signal peptide" evidence="2">
    <location>
        <begin position="1"/>
        <end position="17"/>
    </location>
</feature>
<evidence type="ECO:0000259" key="3">
    <source>
        <dbReference type="Pfam" id="PF22596"/>
    </source>
</evidence>
<dbReference type="AlphaFoldDB" id="A0A151GY27"/>
<evidence type="ECO:0000313" key="5">
    <source>
        <dbReference type="Proteomes" id="UP000076580"/>
    </source>
</evidence>
<reference evidence="4 5" key="1">
    <citation type="journal article" date="2016" name="Sci. Rep.">
        <title>Insights into Adaptations to a Near-Obligate Nematode Endoparasitic Lifestyle from the Finished Genome of Drechmeria coniospora.</title>
        <authorList>
            <person name="Zhang L."/>
            <person name="Zhou Z."/>
            <person name="Guo Q."/>
            <person name="Fokkens L."/>
            <person name="Miskei M."/>
            <person name="Pocsi I."/>
            <person name="Zhang W."/>
            <person name="Chen M."/>
            <person name="Wang L."/>
            <person name="Sun Y."/>
            <person name="Donzelli B.G."/>
            <person name="Gibson D.M."/>
            <person name="Nelson D.R."/>
            <person name="Luo J.G."/>
            <person name="Rep M."/>
            <person name="Liu H."/>
            <person name="Yang S."/>
            <person name="Wang J."/>
            <person name="Krasnoff S.B."/>
            <person name="Xu Y."/>
            <person name="Molnar I."/>
            <person name="Lin M."/>
        </authorList>
    </citation>
    <scope>NUCLEOTIDE SEQUENCE [LARGE SCALE GENOMIC DNA]</scope>
    <source>
        <strain evidence="4 5">ARSEF 6962</strain>
    </source>
</reference>
<proteinExistence type="predicted"/>
<dbReference type="SUPFAM" id="SSF56399">
    <property type="entry name" value="ADP-ribosylation"/>
    <property type="match status" value="1"/>
</dbReference>
<feature type="domain" description="Pierisin-like" evidence="3">
    <location>
        <begin position="64"/>
        <end position="192"/>
    </location>
</feature>
<evidence type="ECO:0000313" key="4">
    <source>
        <dbReference type="EMBL" id="KYK62019.1"/>
    </source>
</evidence>
<keyword evidence="5" id="KW-1185">Reference proteome</keyword>
<dbReference type="Pfam" id="PF22596">
    <property type="entry name" value="Scabin-like"/>
    <property type="match status" value="1"/>
</dbReference>
<dbReference type="STRING" id="98403.A0A151GY27"/>
<evidence type="ECO:0000256" key="2">
    <source>
        <dbReference type="SAM" id="SignalP"/>
    </source>
</evidence>
<feature type="compositionally biased region" description="Basic and acidic residues" evidence="1">
    <location>
        <begin position="242"/>
        <end position="252"/>
    </location>
</feature>
<feature type="region of interest" description="Disordered" evidence="1">
    <location>
        <begin position="235"/>
        <end position="273"/>
    </location>
</feature>
<evidence type="ECO:0000256" key="1">
    <source>
        <dbReference type="SAM" id="MobiDB-lite"/>
    </source>
</evidence>
<organism evidence="4 5">
    <name type="scientific">Drechmeria coniospora</name>
    <name type="common">Nematophagous fungus</name>
    <name type="synonym">Meria coniospora</name>
    <dbReference type="NCBI Taxonomy" id="98403"/>
    <lineage>
        <taxon>Eukaryota</taxon>
        <taxon>Fungi</taxon>
        <taxon>Dikarya</taxon>
        <taxon>Ascomycota</taxon>
        <taxon>Pezizomycotina</taxon>
        <taxon>Sordariomycetes</taxon>
        <taxon>Hypocreomycetidae</taxon>
        <taxon>Hypocreales</taxon>
        <taxon>Ophiocordycipitaceae</taxon>
        <taxon>Drechmeria</taxon>
    </lineage>
</organism>
<dbReference type="GeneID" id="63715807"/>